<proteinExistence type="predicted"/>
<dbReference type="Pfam" id="PF00188">
    <property type="entry name" value="CAP"/>
    <property type="match status" value="1"/>
</dbReference>
<dbReference type="SUPFAM" id="SSF55797">
    <property type="entry name" value="PR-1-like"/>
    <property type="match status" value="1"/>
</dbReference>
<evidence type="ECO:0000313" key="2">
    <source>
        <dbReference type="EMBL" id="GJM60550.1"/>
    </source>
</evidence>
<feature type="domain" description="SCP" evidence="1">
    <location>
        <begin position="28"/>
        <end position="104"/>
    </location>
</feature>
<dbReference type="RefSeq" id="WP_338236271.1">
    <property type="nucleotide sequence ID" value="NZ_BQKE01000001.1"/>
</dbReference>
<sequence length="127" mass="15316">MTKIYFSILLFLLPFYSVRQKNEMKSYLEIVNAYRASKDLAPLKWDNYMYSFAQKRAEALQYEYSTAHFSKDWKINIQRQDDIRLNPIDVWMESPEYKKNLNSPYLVSSCIAKYEVEGTTYYVQLFR</sequence>
<dbReference type="Gene3D" id="3.40.33.10">
    <property type="entry name" value="CAP"/>
    <property type="match status" value="1"/>
</dbReference>
<comment type="caution">
    <text evidence="2">The sequence shown here is derived from an EMBL/GenBank/DDBJ whole genome shotgun (WGS) entry which is preliminary data.</text>
</comment>
<dbReference type="EMBL" id="BQKE01000001">
    <property type="protein sequence ID" value="GJM60550.1"/>
    <property type="molecule type" value="Genomic_DNA"/>
</dbReference>
<dbReference type="InterPro" id="IPR014044">
    <property type="entry name" value="CAP_dom"/>
</dbReference>
<reference evidence="2 3" key="1">
    <citation type="submission" date="2021-12" db="EMBL/GenBank/DDBJ databases">
        <title>Genome sequencing of bacteria with rrn-lacking chromosome and rrn-plasmid.</title>
        <authorList>
            <person name="Anda M."/>
            <person name="Iwasaki W."/>
        </authorList>
    </citation>
    <scope>NUCLEOTIDE SEQUENCE [LARGE SCALE GENOMIC DNA]</scope>
    <source>
        <strain evidence="2 3">NBRC 15940</strain>
    </source>
</reference>
<dbReference type="InterPro" id="IPR035940">
    <property type="entry name" value="CAP_sf"/>
</dbReference>
<protein>
    <recommendedName>
        <fullName evidence="1">SCP domain-containing protein</fullName>
    </recommendedName>
</protein>
<dbReference type="Proteomes" id="UP001310022">
    <property type="component" value="Unassembled WGS sequence"/>
</dbReference>
<evidence type="ECO:0000313" key="3">
    <source>
        <dbReference type="Proteomes" id="UP001310022"/>
    </source>
</evidence>
<evidence type="ECO:0000259" key="1">
    <source>
        <dbReference type="Pfam" id="PF00188"/>
    </source>
</evidence>
<accession>A0AAN5AIK8</accession>
<name>A0AAN5AIK8_9BACT</name>
<organism evidence="2 3">
    <name type="scientific">Persicobacter diffluens</name>
    <dbReference type="NCBI Taxonomy" id="981"/>
    <lineage>
        <taxon>Bacteria</taxon>
        <taxon>Pseudomonadati</taxon>
        <taxon>Bacteroidota</taxon>
        <taxon>Cytophagia</taxon>
        <taxon>Cytophagales</taxon>
        <taxon>Persicobacteraceae</taxon>
        <taxon>Persicobacter</taxon>
    </lineage>
</organism>
<keyword evidence="3" id="KW-1185">Reference proteome</keyword>
<dbReference type="AlphaFoldDB" id="A0AAN5AIK8"/>
<gene>
    <name evidence="2" type="ORF">PEDI_11020</name>
</gene>